<dbReference type="PANTHER" id="PTHR46594:SF4">
    <property type="entry name" value="P-TYPE CATION-TRANSPORTING ATPASE"/>
    <property type="match status" value="1"/>
</dbReference>
<dbReference type="PROSITE" id="PS50846">
    <property type="entry name" value="HMA_2"/>
    <property type="match status" value="1"/>
</dbReference>
<feature type="transmembrane region" description="Helical" evidence="2">
    <location>
        <begin position="58"/>
        <end position="77"/>
    </location>
</feature>
<keyword evidence="2" id="KW-0812">Transmembrane</keyword>
<evidence type="ECO:0000256" key="1">
    <source>
        <dbReference type="ARBA" id="ARBA00022723"/>
    </source>
</evidence>
<comment type="caution">
    <text evidence="4">The sequence shown here is derived from an EMBL/GenBank/DDBJ whole genome shotgun (WGS) entry which is preliminary data.</text>
</comment>
<dbReference type="Gene3D" id="3.30.70.100">
    <property type="match status" value="1"/>
</dbReference>
<dbReference type="EMBL" id="VJVV01000001">
    <property type="protein sequence ID" value="TRO84134.1"/>
    <property type="molecule type" value="Genomic_DNA"/>
</dbReference>
<gene>
    <name evidence="4" type="ORF">FL622_02850</name>
</gene>
<dbReference type="InterPro" id="IPR006121">
    <property type="entry name" value="HMA_dom"/>
</dbReference>
<keyword evidence="2" id="KW-0472">Membrane</keyword>
<dbReference type="InterPro" id="IPR017969">
    <property type="entry name" value="Heavy-metal-associated_CS"/>
</dbReference>
<keyword evidence="1" id="KW-0479">Metal-binding</keyword>
<dbReference type="PANTHER" id="PTHR46594">
    <property type="entry name" value="P-TYPE CATION-TRANSPORTING ATPASE"/>
    <property type="match status" value="1"/>
</dbReference>
<dbReference type="SUPFAM" id="SSF55008">
    <property type="entry name" value="HMA, heavy metal-associated domain"/>
    <property type="match status" value="1"/>
</dbReference>
<reference evidence="4 5" key="1">
    <citation type="submission" date="2019-07" db="EMBL/GenBank/DDBJ databases">
        <title>Insights of Desulfuromonas acetexigens electromicrobiology.</title>
        <authorList>
            <person name="Katuri K."/>
            <person name="Sapireddy V."/>
            <person name="Shaw D.R."/>
            <person name="Saikaly P."/>
        </authorList>
    </citation>
    <scope>NUCLEOTIDE SEQUENCE [LARGE SCALE GENOMIC DNA]</scope>
    <source>
        <strain evidence="4 5">2873</strain>
    </source>
</reference>
<evidence type="ECO:0000313" key="4">
    <source>
        <dbReference type="EMBL" id="TRO84134.1"/>
    </source>
</evidence>
<dbReference type="AlphaFoldDB" id="A0A550JLP7"/>
<evidence type="ECO:0000259" key="3">
    <source>
        <dbReference type="PROSITE" id="PS50846"/>
    </source>
</evidence>
<organism evidence="4 5">
    <name type="scientific">Trichloromonas acetexigens</name>
    <dbReference type="NCBI Taxonomy" id="38815"/>
    <lineage>
        <taxon>Bacteria</taxon>
        <taxon>Pseudomonadati</taxon>
        <taxon>Thermodesulfobacteriota</taxon>
        <taxon>Desulfuromonadia</taxon>
        <taxon>Desulfuromonadales</taxon>
        <taxon>Trichloromonadaceae</taxon>
        <taxon>Trichloromonas</taxon>
    </lineage>
</organism>
<dbReference type="FunFam" id="3.30.70.100:FF:000001">
    <property type="entry name" value="ATPase copper transporting beta"/>
    <property type="match status" value="1"/>
</dbReference>
<dbReference type="PROSITE" id="PS01047">
    <property type="entry name" value="HMA_1"/>
    <property type="match status" value="1"/>
</dbReference>
<evidence type="ECO:0000256" key="2">
    <source>
        <dbReference type="SAM" id="Phobius"/>
    </source>
</evidence>
<dbReference type="Pfam" id="PF00403">
    <property type="entry name" value="HMA"/>
    <property type="match status" value="1"/>
</dbReference>
<accession>A0A550JLP7</accession>
<protein>
    <submittedName>
        <fullName evidence="4">Heavy-metal-associated domain-containing protein</fullName>
    </submittedName>
</protein>
<dbReference type="CDD" id="cd00371">
    <property type="entry name" value="HMA"/>
    <property type="match status" value="1"/>
</dbReference>
<dbReference type="OrthoDB" id="5401641at2"/>
<dbReference type="InterPro" id="IPR036163">
    <property type="entry name" value="HMA_dom_sf"/>
</dbReference>
<dbReference type="GO" id="GO:0046872">
    <property type="term" value="F:metal ion binding"/>
    <property type="evidence" value="ECO:0007669"/>
    <property type="project" value="UniProtKB-KW"/>
</dbReference>
<feature type="domain" description="HMA" evidence="3">
    <location>
        <begin position="90"/>
        <end position="156"/>
    </location>
</feature>
<sequence length="192" mass="19445">MTWHGLCKEAWQTPARACSSFCRPGHDIKRPIFFVTLAGQPRSFLLSQKTQGDSMNRWSLAVVIGCVAVLFAGAVAFSGRAPAEVAAKASVVELQVGNLTCSACVGRIEQALNKVDGIGEVSVDLTGGTAKVGYDAVRVAPETIAATISDAGYPATLASTGAVPATKASAGNGACPGCKPVVKKGCGGGCCG</sequence>
<keyword evidence="2" id="KW-1133">Transmembrane helix</keyword>
<name>A0A550JLP7_9BACT</name>
<keyword evidence="5" id="KW-1185">Reference proteome</keyword>
<dbReference type="Proteomes" id="UP000317155">
    <property type="component" value="Unassembled WGS sequence"/>
</dbReference>
<proteinExistence type="predicted"/>
<evidence type="ECO:0000313" key="5">
    <source>
        <dbReference type="Proteomes" id="UP000317155"/>
    </source>
</evidence>